<dbReference type="VEuPathDB" id="VectorBase:LOC119179254"/>
<gene>
    <name evidence="3" type="ORF">HPB51_025046</name>
</gene>
<keyword evidence="2" id="KW-1133">Transmembrane helix</keyword>
<evidence type="ECO:0000313" key="3">
    <source>
        <dbReference type="EMBL" id="KAH8038226.1"/>
    </source>
</evidence>
<feature type="compositionally biased region" description="Low complexity" evidence="1">
    <location>
        <begin position="157"/>
        <end position="167"/>
    </location>
</feature>
<dbReference type="GO" id="GO:0004222">
    <property type="term" value="F:metalloendopeptidase activity"/>
    <property type="evidence" value="ECO:0007669"/>
    <property type="project" value="InterPro"/>
</dbReference>
<evidence type="ECO:0000313" key="4">
    <source>
        <dbReference type="Proteomes" id="UP000821866"/>
    </source>
</evidence>
<dbReference type="Gene3D" id="1.10.1380.10">
    <property type="entry name" value="Neutral endopeptidase , domain2"/>
    <property type="match status" value="1"/>
</dbReference>
<dbReference type="PANTHER" id="PTHR11733:SF241">
    <property type="entry name" value="GH26575P-RELATED"/>
    <property type="match status" value="1"/>
</dbReference>
<evidence type="ECO:0000256" key="1">
    <source>
        <dbReference type="SAM" id="MobiDB-lite"/>
    </source>
</evidence>
<keyword evidence="2" id="KW-0472">Membrane</keyword>
<dbReference type="AlphaFoldDB" id="A0A9J6EV92"/>
<feature type="region of interest" description="Disordered" evidence="1">
    <location>
        <begin position="119"/>
        <end position="186"/>
    </location>
</feature>
<proteinExistence type="predicted"/>
<dbReference type="Gene3D" id="3.40.390.10">
    <property type="entry name" value="Collagenase (Catalytic Domain)"/>
    <property type="match status" value="1"/>
</dbReference>
<name>A0A9J6EV92_RHIMP</name>
<dbReference type="PANTHER" id="PTHR11733">
    <property type="entry name" value="ZINC METALLOPROTEASE FAMILY M13 NEPRILYSIN-RELATED"/>
    <property type="match status" value="1"/>
</dbReference>
<organism evidence="3 4">
    <name type="scientific">Rhipicephalus microplus</name>
    <name type="common">Cattle tick</name>
    <name type="synonym">Boophilus microplus</name>
    <dbReference type="NCBI Taxonomy" id="6941"/>
    <lineage>
        <taxon>Eukaryota</taxon>
        <taxon>Metazoa</taxon>
        <taxon>Ecdysozoa</taxon>
        <taxon>Arthropoda</taxon>
        <taxon>Chelicerata</taxon>
        <taxon>Arachnida</taxon>
        <taxon>Acari</taxon>
        <taxon>Parasitiformes</taxon>
        <taxon>Ixodida</taxon>
        <taxon>Ixodoidea</taxon>
        <taxon>Ixodidae</taxon>
        <taxon>Rhipicephalinae</taxon>
        <taxon>Rhipicephalus</taxon>
        <taxon>Boophilus</taxon>
    </lineage>
</organism>
<evidence type="ECO:0008006" key="5">
    <source>
        <dbReference type="Google" id="ProtNLM"/>
    </source>
</evidence>
<keyword evidence="2" id="KW-0812">Transmembrane</keyword>
<dbReference type="EMBL" id="JABSTU010000002">
    <property type="protein sequence ID" value="KAH8038226.1"/>
    <property type="molecule type" value="Genomic_DNA"/>
</dbReference>
<sequence>MELSGMSRGKEIPLHDNLNDIFENAFLNNIADSENSHTPADVQVAAKLASAERLAIQKPNIGALRADEHYAHQRVTTTDDASSQKSEDRQKLPASTATVAGKTWPEGTLVAAMPVNKSKRVSIDPHPTIEDLTPESSSPTPSVERGAMKAPPTMRQSADGGAASAASNQPVSGTDEQLETTVESSKGPVQEPIVLEMLTDRHPLLSTTLVARRKPRHWQLLVFAVGIVVVSLLTAFVSLMVIGRNRVPVVAQASVCSTKDCIEYALHLSLRMNTSANPCRDFHAYVCGRSGSDGGTPIGTTARSTRQHSAEIIRALRHPAFSLSSKQSSTAAYKALTAVHTCMARVGDNSAGRFAFFMRERGLPWPQAAERVTKLAGVLDILFDLAVNWRVTLWFDVRVSQLGADGGLVMTLEEPGPVPLYRMEQLSDLDERTYVDVVRTVALFLTEGKTQLAKEAVDQLRLDEAAIREVVLSSDDDEHDAWVLANSTDHGFNVSADEWVALVNKCLAANGISSSHSVPVLAINKLNIQAVARLLSGLPTDRLLDAAGWMMAHSYAWIVNPSLDTFTPADNPAASPTVRVSLIMCFLAVHESYGITTMVPIFLEKFSVKQWERVESVLKKTAEALISAVGISSTIDREAKKNATAKIAAHIQRNFWPPEPFFYTEVLDLVYEKFPMGSASFFATWIESRKALRASVTNRYYGSLMLARCRWRSSTVLYLYALNLMLVGLATVFPPSYILGGSHTMTYAGLGFQFARQLVRTVDERGRHLDFAGRPHATPKHNDTRRECRLSTAKTSTERRAVGDLFALDIAMAAMKEAEAADFVLLQLKSLEHLSPEQTFYVSYCDHFCDELPRERARSMCNVAVNASDFGDAFGCESRADRARECLFF</sequence>
<keyword evidence="4" id="KW-1185">Reference proteome</keyword>
<comment type="caution">
    <text evidence="3">The sequence shown here is derived from an EMBL/GenBank/DDBJ whole genome shotgun (WGS) entry which is preliminary data.</text>
</comment>
<protein>
    <recommendedName>
        <fullName evidence="5">M13 family peptidase</fullName>
    </recommendedName>
</protein>
<dbReference type="InterPro" id="IPR000718">
    <property type="entry name" value="Peptidase_M13"/>
</dbReference>
<dbReference type="GO" id="GO:0005886">
    <property type="term" value="C:plasma membrane"/>
    <property type="evidence" value="ECO:0007669"/>
    <property type="project" value="TreeGrafter"/>
</dbReference>
<feature type="compositionally biased region" description="Polar residues" evidence="1">
    <location>
        <begin position="74"/>
        <end position="84"/>
    </location>
</feature>
<reference evidence="3" key="1">
    <citation type="journal article" date="2020" name="Cell">
        <title>Large-Scale Comparative Analyses of Tick Genomes Elucidate Their Genetic Diversity and Vector Capacities.</title>
        <authorList>
            <consortium name="Tick Genome and Microbiome Consortium (TIGMIC)"/>
            <person name="Jia N."/>
            <person name="Wang J."/>
            <person name="Shi W."/>
            <person name="Du L."/>
            <person name="Sun Y."/>
            <person name="Zhan W."/>
            <person name="Jiang J.F."/>
            <person name="Wang Q."/>
            <person name="Zhang B."/>
            <person name="Ji P."/>
            <person name="Bell-Sakyi L."/>
            <person name="Cui X.M."/>
            <person name="Yuan T.T."/>
            <person name="Jiang B.G."/>
            <person name="Yang W.F."/>
            <person name="Lam T.T."/>
            <person name="Chang Q.C."/>
            <person name="Ding S.J."/>
            <person name="Wang X.J."/>
            <person name="Zhu J.G."/>
            <person name="Ruan X.D."/>
            <person name="Zhao L."/>
            <person name="Wei J.T."/>
            <person name="Ye R.Z."/>
            <person name="Que T.C."/>
            <person name="Du C.H."/>
            <person name="Zhou Y.H."/>
            <person name="Cheng J.X."/>
            <person name="Dai P.F."/>
            <person name="Guo W.B."/>
            <person name="Han X.H."/>
            <person name="Huang E.J."/>
            <person name="Li L.F."/>
            <person name="Wei W."/>
            <person name="Gao Y.C."/>
            <person name="Liu J.Z."/>
            <person name="Shao H.Z."/>
            <person name="Wang X."/>
            <person name="Wang C.C."/>
            <person name="Yang T.C."/>
            <person name="Huo Q.B."/>
            <person name="Li W."/>
            <person name="Chen H.Y."/>
            <person name="Chen S.E."/>
            <person name="Zhou L.G."/>
            <person name="Ni X.B."/>
            <person name="Tian J.H."/>
            <person name="Sheng Y."/>
            <person name="Liu T."/>
            <person name="Pan Y.S."/>
            <person name="Xia L.Y."/>
            <person name="Li J."/>
            <person name="Zhao F."/>
            <person name="Cao W.C."/>
        </authorList>
    </citation>
    <scope>NUCLEOTIDE SEQUENCE</scope>
    <source>
        <strain evidence="3">Rmic-2018</strain>
    </source>
</reference>
<reference evidence="3" key="2">
    <citation type="submission" date="2021-09" db="EMBL/GenBank/DDBJ databases">
        <authorList>
            <person name="Jia N."/>
            <person name="Wang J."/>
            <person name="Shi W."/>
            <person name="Du L."/>
            <person name="Sun Y."/>
            <person name="Zhan W."/>
            <person name="Jiang J."/>
            <person name="Wang Q."/>
            <person name="Zhang B."/>
            <person name="Ji P."/>
            <person name="Sakyi L.B."/>
            <person name="Cui X."/>
            <person name="Yuan T."/>
            <person name="Jiang B."/>
            <person name="Yang W."/>
            <person name="Lam T.T.-Y."/>
            <person name="Chang Q."/>
            <person name="Ding S."/>
            <person name="Wang X."/>
            <person name="Zhu J."/>
            <person name="Ruan X."/>
            <person name="Zhao L."/>
            <person name="Wei J."/>
            <person name="Que T."/>
            <person name="Du C."/>
            <person name="Cheng J."/>
            <person name="Dai P."/>
            <person name="Han X."/>
            <person name="Huang E."/>
            <person name="Gao Y."/>
            <person name="Liu J."/>
            <person name="Shao H."/>
            <person name="Ye R."/>
            <person name="Li L."/>
            <person name="Wei W."/>
            <person name="Wang X."/>
            <person name="Wang C."/>
            <person name="Huo Q."/>
            <person name="Li W."/>
            <person name="Guo W."/>
            <person name="Chen H."/>
            <person name="Chen S."/>
            <person name="Zhou L."/>
            <person name="Zhou L."/>
            <person name="Ni X."/>
            <person name="Tian J."/>
            <person name="Zhou Y."/>
            <person name="Sheng Y."/>
            <person name="Liu T."/>
            <person name="Pan Y."/>
            <person name="Xia L."/>
            <person name="Li J."/>
            <person name="Zhao F."/>
            <person name="Cao W."/>
        </authorList>
    </citation>
    <scope>NUCLEOTIDE SEQUENCE</scope>
    <source>
        <strain evidence="3">Rmic-2018</strain>
        <tissue evidence="3">Larvae</tissue>
    </source>
</reference>
<dbReference type="InterPro" id="IPR024079">
    <property type="entry name" value="MetalloPept_cat_dom_sf"/>
</dbReference>
<evidence type="ECO:0000256" key="2">
    <source>
        <dbReference type="SAM" id="Phobius"/>
    </source>
</evidence>
<feature type="transmembrane region" description="Helical" evidence="2">
    <location>
        <begin position="220"/>
        <end position="242"/>
    </location>
</feature>
<dbReference type="PROSITE" id="PS51885">
    <property type="entry name" value="NEPRILYSIN"/>
    <property type="match status" value="1"/>
</dbReference>
<feature type="compositionally biased region" description="Polar residues" evidence="1">
    <location>
        <begin position="168"/>
        <end position="184"/>
    </location>
</feature>
<feature type="region of interest" description="Disordered" evidence="1">
    <location>
        <begin position="74"/>
        <end position="100"/>
    </location>
</feature>
<dbReference type="GO" id="GO:0016485">
    <property type="term" value="P:protein processing"/>
    <property type="evidence" value="ECO:0007669"/>
    <property type="project" value="TreeGrafter"/>
</dbReference>
<dbReference type="InterPro" id="IPR042089">
    <property type="entry name" value="Peptidase_M13_dom_2"/>
</dbReference>
<accession>A0A9J6EV92</accession>
<dbReference type="Proteomes" id="UP000821866">
    <property type="component" value="Chromosome 10"/>
</dbReference>
<dbReference type="SUPFAM" id="SSF55486">
    <property type="entry name" value="Metalloproteases ('zincins'), catalytic domain"/>
    <property type="match status" value="1"/>
</dbReference>